<evidence type="ECO:0000259" key="2">
    <source>
        <dbReference type="Pfam" id="PF12146"/>
    </source>
</evidence>
<dbReference type="SUPFAM" id="SSF53474">
    <property type="entry name" value="alpha/beta-Hydrolases"/>
    <property type="match status" value="1"/>
</dbReference>
<feature type="transmembrane region" description="Helical" evidence="1">
    <location>
        <begin position="555"/>
        <end position="577"/>
    </location>
</feature>
<dbReference type="Proteomes" id="UP001208689">
    <property type="component" value="Chromosome"/>
</dbReference>
<name>A0ABY6HQR6_9ARCH</name>
<feature type="transmembrane region" description="Helical" evidence="1">
    <location>
        <begin position="41"/>
        <end position="60"/>
    </location>
</feature>
<feature type="transmembrane region" description="Helical" evidence="1">
    <location>
        <begin position="629"/>
        <end position="650"/>
    </location>
</feature>
<keyword evidence="4" id="KW-1185">Reference proteome</keyword>
<feature type="domain" description="Serine aminopeptidase S33" evidence="2">
    <location>
        <begin position="100"/>
        <end position="208"/>
    </location>
</feature>
<dbReference type="EMBL" id="CP104013">
    <property type="protein sequence ID" value="UYP45740.1"/>
    <property type="molecule type" value="Genomic_DNA"/>
</dbReference>
<evidence type="ECO:0000313" key="4">
    <source>
        <dbReference type="Proteomes" id="UP001208689"/>
    </source>
</evidence>
<feature type="transmembrane region" description="Helical" evidence="1">
    <location>
        <begin position="589"/>
        <end position="617"/>
    </location>
</feature>
<reference evidence="3" key="1">
    <citation type="submission" date="2022-09" db="EMBL/GenBank/DDBJ databases">
        <title>Actin cytoskeleton and complex cell architecture in an #Asgard archaeon.</title>
        <authorList>
            <person name="Ponce Toledo R.I."/>
            <person name="Schleper C."/>
            <person name="Rodrigues Oliveira T."/>
            <person name="Wollweber F."/>
            <person name="Xu J."/>
            <person name="Rittmann S."/>
            <person name="Klingl A."/>
            <person name="Pilhofer M."/>
        </authorList>
    </citation>
    <scope>NUCLEOTIDE SEQUENCE</scope>
    <source>
        <strain evidence="3">B-35</strain>
    </source>
</reference>
<dbReference type="PANTHER" id="PTHR22946">
    <property type="entry name" value="DIENELACTONE HYDROLASE DOMAIN-CONTAINING PROTEIN-RELATED"/>
    <property type="match status" value="1"/>
</dbReference>
<dbReference type="InterPro" id="IPR029058">
    <property type="entry name" value="AB_hydrolase_fold"/>
</dbReference>
<dbReference type="InterPro" id="IPR050261">
    <property type="entry name" value="FrsA_esterase"/>
</dbReference>
<keyword evidence="1" id="KW-1133">Transmembrane helix</keyword>
<sequence length="651" mass="73342">MVDDEPQIEKQKKRKLARNKGNLFKYWLVKIKQWKPSKDEITLMVMITVIFVSSIFSSLLQSNFGNTHIEYIQVADEYGNAITGKLYRPTTATYNNPAPGIILCHGMNNDKDTEGPLAMELAKRGFVVIAVDQQNHGDSDIGSDVLGDFLGTSDTREDDTIGANAMYQYLKSAEFVDGTQMGIVGHSMGGSTARKLALLNPDHRAVIIQAGGPDDLTEVLGMNNYLDIWPLYEELFINPMESRADFLARGKSMIESNLDLIGETPRGECVDETYGVFANGTAQRYALCKCTHPGVTWNQKSIQESVAWMTQALQGETDGDAALLEAGRQTYFIKEGLMLFAVILLVLSLLPLSSILMTKERFVGLKTTPTEIIPTTKKEWWKSATINTLIGGFSFIFLPAIGMIALSATTVILPFFRLLTGNGSLFWLLINALICSLLFKKWFLKAKEEKGLTEEDIGIFKVEAIQEKEQYLVKTLMMVLIFFGYLYSIVLIIQKYLNVEMRYMWPILKTFTPTRFLIFLVYLLPVYLFFKINGGKFMYGQLKLQKYDSEIKTQIVWWLKYLFAMEAGLFLVFLIQYVPMFVFGTGPGLSAGILLFFFGLFGIFLMQTLPQFAVIFFVTTAFYRKTGKIYLGAFTATLLSAWIMAVSGQLV</sequence>
<accession>A0ABY6HQR6</accession>
<feature type="transmembrane region" description="Helical" evidence="1">
    <location>
        <begin position="337"/>
        <end position="357"/>
    </location>
</feature>
<feature type="transmembrane region" description="Helical" evidence="1">
    <location>
        <begin position="516"/>
        <end position="534"/>
    </location>
</feature>
<feature type="transmembrane region" description="Helical" evidence="1">
    <location>
        <begin position="425"/>
        <end position="443"/>
    </location>
</feature>
<feature type="transmembrane region" description="Helical" evidence="1">
    <location>
        <begin position="386"/>
        <end position="413"/>
    </location>
</feature>
<dbReference type="Pfam" id="PF12146">
    <property type="entry name" value="Hydrolase_4"/>
    <property type="match status" value="1"/>
</dbReference>
<protein>
    <recommendedName>
        <fullName evidence="2">Serine aminopeptidase S33 domain-containing protein</fullName>
    </recommendedName>
</protein>
<keyword evidence="1" id="KW-0812">Transmembrane</keyword>
<keyword evidence="1" id="KW-0472">Membrane</keyword>
<evidence type="ECO:0000313" key="3">
    <source>
        <dbReference type="EMBL" id="UYP45740.1"/>
    </source>
</evidence>
<proteinExistence type="predicted"/>
<feature type="transmembrane region" description="Helical" evidence="1">
    <location>
        <begin position="476"/>
        <end position="496"/>
    </location>
</feature>
<dbReference type="InterPro" id="IPR022742">
    <property type="entry name" value="Hydrolase_4"/>
</dbReference>
<organism evidence="3 4">
    <name type="scientific">Candidatus Lokiarchaeum ossiferum</name>
    <dbReference type="NCBI Taxonomy" id="2951803"/>
    <lineage>
        <taxon>Archaea</taxon>
        <taxon>Promethearchaeati</taxon>
        <taxon>Promethearchaeota</taxon>
        <taxon>Promethearchaeia</taxon>
        <taxon>Promethearchaeales</taxon>
        <taxon>Promethearchaeaceae</taxon>
        <taxon>Candidatus Lokiarchaeum</taxon>
    </lineage>
</organism>
<dbReference type="Gene3D" id="3.40.50.1820">
    <property type="entry name" value="alpha/beta hydrolase"/>
    <property type="match status" value="1"/>
</dbReference>
<gene>
    <name evidence="3" type="ORF">NEF87_002025</name>
</gene>
<evidence type="ECO:0000256" key="1">
    <source>
        <dbReference type="SAM" id="Phobius"/>
    </source>
</evidence>